<proteinExistence type="predicted"/>
<protein>
    <submittedName>
        <fullName evidence="2">OmpH family outer membrane protein</fullName>
    </submittedName>
</protein>
<name>A0A6I2UEN0_9FIRM</name>
<accession>A0A6I2UEN0</accession>
<sequence length="136" mass="14633">MSVLCAAALFAGCGKVNVGYVDQNRIQNEAPQIKASIEEMQGKMTEVQKEAEQKLQEASSSGASDEDMQKLQQQMQMKAAGVQQQYAIQIKAKVDAAMDDIVKAKKLDTVVNSNGKDGVVVSGGVDITEDVIQKLQ</sequence>
<dbReference type="AlphaFoldDB" id="A0A6I2UEN0"/>
<dbReference type="GO" id="GO:0051082">
    <property type="term" value="F:unfolded protein binding"/>
    <property type="evidence" value="ECO:0007669"/>
    <property type="project" value="InterPro"/>
</dbReference>
<reference evidence="2 3" key="1">
    <citation type="submission" date="2019-08" db="EMBL/GenBank/DDBJ databases">
        <title>In-depth cultivation of the pig gut microbiome towards novel bacterial diversity and tailored functional studies.</title>
        <authorList>
            <person name="Wylensek D."/>
            <person name="Hitch T.C.A."/>
            <person name="Clavel T."/>
        </authorList>
    </citation>
    <scope>NUCLEOTIDE SEQUENCE [LARGE SCALE GENOMIC DNA]</scope>
    <source>
        <strain evidence="2 3">WCA-693-APC-5D-A</strain>
    </source>
</reference>
<comment type="caution">
    <text evidence="2">The sequence shown here is derived from an EMBL/GenBank/DDBJ whole genome shotgun (WGS) entry which is preliminary data.</text>
</comment>
<evidence type="ECO:0000256" key="1">
    <source>
        <dbReference type="SAM" id="MobiDB-lite"/>
    </source>
</evidence>
<dbReference type="Pfam" id="PF03938">
    <property type="entry name" value="OmpH"/>
    <property type="match status" value="1"/>
</dbReference>
<dbReference type="Proteomes" id="UP000433181">
    <property type="component" value="Unassembled WGS sequence"/>
</dbReference>
<evidence type="ECO:0000313" key="2">
    <source>
        <dbReference type="EMBL" id="MSU08054.1"/>
    </source>
</evidence>
<keyword evidence="3" id="KW-1185">Reference proteome</keyword>
<feature type="compositionally biased region" description="Basic and acidic residues" evidence="1">
    <location>
        <begin position="44"/>
        <end position="55"/>
    </location>
</feature>
<feature type="region of interest" description="Disordered" evidence="1">
    <location>
        <begin position="44"/>
        <end position="70"/>
    </location>
</feature>
<dbReference type="Gene3D" id="3.30.910.20">
    <property type="entry name" value="Skp domain"/>
    <property type="match status" value="1"/>
</dbReference>
<dbReference type="EMBL" id="VUNR01000004">
    <property type="protein sequence ID" value="MSU08054.1"/>
    <property type="molecule type" value="Genomic_DNA"/>
</dbReference>
<dbReference type="InterPro" id="IPR024930">
    <property type="entry name" value="Skp_dom_sf"/>
</dbReference>
<dbReference type="SMART" id="SM00935">
    <property type="entry name" value="OmpH"/>
    <property type="match status" value="1"/>
</dbReference>
<evidence type="ECO:0000313" key="3">
    <source>
        <dbReference type="Proteomes" id="UP000433181"/>
    </source>
</evidence>
<gene>
    <name evidence="2" type="ORF">FYJ84_03485</name>
</gene>
<dbReference type="InterPro" id="IPR005632">
    <property type="entry name" value="Chaperone_Skp"/>
</dbReference>
<dbReference type="SUPFAM" id="SSF111384">
    <property type="entry name" value="OmpH-like"/>
    <property type="match status" value="1"/>
</dbReference>
<organism evidence="2 3">
    <name type="scientific">Anaerovibrio slackiae</name>
    <dbReference type="NCBI Taxonomy" id="2652309"/>
    <lineage>
        <taxon>Bacteria</taxon>
        <taxon>Bacillati</taxon>
        <taxon>Bacillota</taxon>
        <taxon>Negativicutes</taxon>
        <taxon>Selenomonadales</taxon>
        <taxon>Selenomonadaceae</taxon>
        <taxon>Anaerovibrio</taxon>
    </lineage>
</organism>